<feature type="compositionally biased region" description="Low complexity" evidence="1">
    <location>
        <begin position="287"/>
        <end position="301"/>
    </location>
</feature>
<dbReference type="OrthoDB" id="2749714at2759"/>
<proteinExistence type="predicted"/>
<evidence type="ECO:0000313" key="2">
    <source>
        <dbReference type="EMBL" id="OCH91290.1"/>
    </source>
</evidence>
<evidence type="ECO:0000256" key="1">
    <source>
        <dbReference type="SAM" id="MobiDB-lite"/>
    </source>
</evidence>
<dbReference type="AlphaFoldDB" id="A0A8E2B4A0"/>
<feature type="compositionally biased region" description="Pro residues" evidence="1">
    <location>
        <begin position="75"/>
        <end position="92"/>
    </location>
</feature>
<feature type="compositionally biased region" description="Polar residues" evidence="1">
    <location>
        <begin position="345"/>
        <end position="356"/>
    </location>
</feature>
<sequence length="448" mass="49276">MPSDRSPYWLVQRRCFWYTDDGTPRERARGGEGCPHPDGCSYAHPWQHQDWDTAKPGGRPPAHFLAARGRSRSRSPPPRMRSRSPPPRPRSPPPRRRTRSPLSRRSRSPLRKRSSRSPHRSPPPVGPRIPTGPRIGSSSFSRSALRRSPSRGRSESGKRANVYSRSRSHDRGGSPYGPHRLSGRPPYIPRNREAVQDSRSTEKGNVASGSGQGKRDRASSIASSSADNEKPAVANTVSKQDTPSEPGQISETIPVVPYIKQEPVSASLKDPRPRPVQAESAPPTPVASAALGAPALSSPAGRPLPPNQSPSAPIVLGAHALSPPPNQPPSAPAALKWKPVKIAMPSTSNGKSASDSPKSRPLTAEEKEKLWLDRIDLLNNTGRLRRECIKLKEEKHHFDRLLARPDLVSDDDRPDIEARRTQREAAYAAKEAELQRSVLRLAECIYWP</sequence>
<keyword evidence="3" id="KW-1185">Reference proteome</keyword>
<feature type="non-terminal residue" evidence="2">
    <location>
        <position position="448"/>
    </location>
</feature>
<name>A0A8E2B4A0_9APHY</name>
<dbReference type="Proteomes" id="UP000250043">
    <property type="component" value="Unassembled WGS sequence"/>
</dbReference>
<feature type="compositionally biased region" description="Pro residues" evidence="1">
    <location>
        <begin position="322"/>
        <end position="331"/>
    </location>
</feature>
<feature type="compositionally biased region" description="Basic residues" evidence="1">
    <location>
        <begin position="93"/>
        <end position="119"/>
    </location>
</feature>
<feature type="compositionally biased region" description="Low complexity" evidence="1">
    <location>
        <begin position="128"/>
        <end position="143"/>
    </location>
</feature>
<dbReference type="EMBL" id="KV722388">
    <property type="protein sequence ID" value="OCH91290.1"/>
    <property type="molecule type" value="Genomic_DNA"/>
</dbReference>
<evidence type="ECO:0000313" key="3">
    <source>
        <dbReference type="Proteomes" id="UP000250043"/>
    </source>
</evidence>
<accession>A0A8E2B4A0</accession>
<gene>
    <name evidence="2" type="ORF">OBBRIDRAFT_887090</name>
</gene>
<feature type="compositionally biased region" description="Basic and acidic residues" evidence="1">
    <location>
        <begin position="190"/>
        <end position="202"/>
    </location>
</feature>
<protein>
    <submittedName>
        <fullName evidence="2">Uncharacterized protein</fullName>
    </submittedName>
</protein>
<feature type="region of interest" description="Disordered" evidence="1">
    <location>
        <begin position="20"/>
        <end position="366"/>
    </location>
</feature>
<reference evidence="2 3" key="1">
    <citation type="submission" date="2016-07" db="EMBL/GenBank/DDBJ databases">
        <title>Draft genome of the white-rot fungus Obba rivulosa 3A-2.</title>
        <authorList>
            <consortium name="DOE Joint Genome Institute"/>
            <person name="Miettinen O."/>
            <person name="Riley R."/>
            <person name="Acob R."/>
            <person name="Barry K."/>
            <person name="Cullen D."/>
            <person name="De Vries R."/>
            <person name="Hainaut M."/>
            <person name="Hatakka A."/>
            <person name="Henrissat B."/>
            <person name="Hilden K."/>
            <person name="Kuo R."/>
            <person name="Labutti K."/>
            <person name="Lipzen A."/>
            <person name="Makela M.R."/>
            <person name="Sandor L."/>
            <person name="Spatafora J.W."/>
            <person name="Grigoriev I.V."/>
            <person name="Hibbett D.S."/>
        </authorList>
    </citation>
    <scope>NUCLEOTIDE SEQUENCE [LARGE SCALE GENOMIC DNA]</scope>
    <source>
        <strain evidence="2 3">3A-2</strain>
    </source>
</reference>
<organism evidence="2 3">
    <name type="scientific">Obba rivulosa</name>
    <dbReference type="NCBI Taxonomy" id="1052685"/>
    <lineage>
        <taxon>Eukaryota</taxon>
        <taxon>Fungi</taxon>
        <taxon>Dikarya</taxon>
        <taxon>Basidiomycota</taxon>
        <taxon>Agaricomycotina</taxon>
        <taxon>Agaricomycetes</taxon>
        <taxon>Polyporales</taxon>
        <taxon>Gelatoporiaceae</taxon>
        <taxon>Obba</taxon>
    </lineage>
</organism>
<feature type="compositionally biased region" description="Polar residues" evidence="1">
    <location>
        <begin position="235"/>
        <end position="251"/>
    </location>
</feature>